<evidence type="ECO:0000256" key="1">
    <source>
        <dbReference type="ARBA" id="ARBA00022603"/>
    </source>
</evidence>
<dbReference type="Gene3D" id="3.40.50.150">
    <property type="entry name" value="Vaccinia Virus protein VP39"/>
    <property type="match status" value="1"/>
</dbReference>
<evidence type="ECO:0000313" key="5">
    <source>
        <dbReference type="EMBL" id="ALE93662.1"/>
    </source>
</evidence>
<dbReference type="Proteomes" id="UP000062833">
    <property type="component" value="Chromosome"/>
</dbReference>
<keyword evidence="3" id="KW-0949">S-adenosyl-L-methionine</keyword>
<name>A0A0M5LY01_9MICC</name>
<reference evidence="6" key="1">
    <citation type="submission" date="2015-09" db="EMBL/GenBank/DDBJ databases">
        <title>Complete genome of Arthrobacter alpinus strain R3.8.</title>
        <authorList>
            <person name="See-Too W.S."/>
            <person name="Chan K.G."/>
        </authorList>
    </citation>
    <scope>NUCLEOTIDE SEQUENCE [LARGE SCALE GENOMIC DNA]</scope>
    <source>
        <strain evidence="6">R3.8</strain>
    </source>
</reference>
<dbReference type="AlphaFoldDB" id="A0A0M5LY01"/>
<dbReference type="CDD" id="cd02440">
    <property type="entry name" value="AdoMet_MTases"/>
    <property type="match status" value="1"/>
</dbReference>
<protein>
    <recommendedName>
        <fullName evidence="4">Methyltransferase domain-containing protein</fullName>
    </recommendedName>
</protein>
<dbReference type="EMBL" id="CP012677">
    <property type="protein sequence ID" value="ALE93662.1"/>
    <property type="molecule type" value="Genomic_DNA"/>
</dbReference>
<proteinExistence type="predicted"/>
<evidence type="ECO:0000259" key="4">
    <source>
        <dbReference type="Pfam" id="PF13649"/>
    </source>
</evidence>
<dbReference type="PANTHER" id="PTHR43464:SF19">
    <property type="entry name" value="UBIQUINONE BIOSYNTHESIS O-METHYLTRANSFERASE, MITOCHONDRIAL"/>
    <property type="match status" value="1"/>
</dbReference>
<dbReference type="InterPro" id="IPR041698">
    <property type="entry name" value="Methyltransf_25"/>
</dbReference>
<dbReference type="KEGG" id="aaq:AOC05_17255"/>
<dbReference type="SUPFAM" id="SSF53335">
    <property type="entry name" value="S-adenosyl-L-methionine-dependent methyltransferases"/>
    <property type="match status" value="1"/>
</dbReference>
<dbReference type="RefSeq" id="WP_062008717.1">
    <property type="nucleotide sequence ID" value="NZ_CP012677.1"/>
</dbReference>
<gene>
    <name evidence="5" type="ORF">AOC05_17255</name>
</gene>
<feature type="domain" description="Methyltransferase" evidence="4">
    <location>
        <begin position="45"/>
        <end position="138"/>
    </location>
</feature>
<keyword evidence="6" id="KW-1185">Reference proteome</keyword>
<dbReference type="OrthoDB" id="9786503at2"/>
<evidence type="ECO:0000256" key="3">
    <source>
        <dbReference type="ARBA" id="ARBA00022691"/>
    </source>
</evidence>
<keyword evidence="1" id="KW-0489">Methyltransferase</keyword>
<dbReference type="GO" id="GO:0032259">
    <property type="term" value="P:methylation"/>
    <property type="evidence" value="ECO:0007669"/>
    <property type="project" value="UniProtKB-KW"/>
</dbReference>
<dbReference type="GO" id="GO:0008168">
    <property type="term" value="F:methyltransferase activity"/>
    <property type="evidence" value="ECO:0007669"/>
    <property type="project" value="UniProtKB-KW"/>
</dbReference>
<accession>A0A0M5LY01</accession>
<evidence type="ECO:0000256" key="2">
    <source>
        <dbReference type="ARBA" id="ARBA00022679"/>
    </source>
</evidence>
<dbReference type="Pfam" id="PF13649">
    <property type="entry name" value="Methyltransf_25"/>
    <property type="match status" value="1"/>
</dbReference>
<dbReference type="PATRIC" id="fig|656366.3.peg.3714"/>
<dbReference type="PANTHER" id="PTHR43464">
    <property type="entry name" value="METHYLTRANSFERASE"/>
    <property type="match status" value="1"/>
</dbReference>
<evidence type="ECO:0000313" key="6">
    <source>
        <dbReference type="Proteomes" id="UP000062833"/>
    </source>
</evidence>
<keyword evidence="2" id="KW-0808">Transferase</keyword>
<organism evidence="5 6">
    <name type="scientific">Arthrobacter alpinus</name>
    <dbReference type="NCBI Taxonomy" id="656366"/>
    <lineage>
        <taxon>Bacteria</taxon>
        <taxon>Bacillati</taxon>
        <taxon>Actinomycetota</taxon>
        <taxon>Actinomycetes</taxon>
        <taxon>Micrococcales</taxon>
        <taxon>Micrococcaceae</taxon>
        <taxon>Arthrobacter</taxon>
    </lineage>
</organism>
<sequence length="209" mass="22225">MSDHSPSKDFWETHYAGMDASWAPNPNAALKRVVASEAGMPGRALDLGCGHGADALWLAGQGWHVTAVDVSATAVARTTARAYEANLSGRVTAIVTDLGLETPTGTFDLVTASYFHTPLEIDRAAVLHRMADLVSPSGLLLIVDHASVAPWSWNQHGQVFPTPQETLATLELDQSWTSIETAVSSRLAAGPDGETATVLENIIAVRRIT</sequence>
<dbReference type="InterPro" id="IPR029063">
    <property type="entry name" value="SAM-dependent_MTases_sf"/>
</dbReference>